<feature type="signal peptide" evidence="1">
    <location>
        <begin position="1"/>
        <end position="19"/>
    </location>
</feature>
<keyword evidence="2" id="KW-1185">Reference proteome</keyword>
<reference evidence="3" key="1">
    <citation type="submission" date="2020-12" db="UniProtKB">
        <authorList>
            <consortium name="WormBaseParasite"/>
        </authorList>
    </citation>
    <scope>IDENTIFICATION</scope>
    <source>
        <strain evidence="3">MHco3</strain>
    </source>
</reference>
<accession>A0A7I4XV16</accession>
<dbReference type="WBParaSite" id="HCON_00007400-00001">
    <property type="protein sequence ID" value="HCON_00007400-00001"/>
    <property type="gene ID" value="HCON_00007400"/>
</dbReference>
<evidence type="ECO:0000256" key="1">
    <source>
        <dbReference type="SAM" id="SignalP"/>
    </source>
</evidence>
<proteinExistence type="predicted"/>
<keyword evidence="1" id="KW-0732">Signal</keyword>
<evidence type="ECO:0000313" key="3">
    <source>
        <dbReference type="WBParaSite" id="HCON_00007400-00001"/>
    </source>
</evidence>
<feature type="chain" id="PRO_5029702524" evidence="1">
    <location>
        <begin position="20"/>
        <end position="103"/>
    </location>
</feature>
<dbReference type="AlphaFoldDB" id="A0A7I4XV16"/>
<sequence>MLFYFMCALLLLNAFTTKAEETEECKDELDSQTCYEMYEGGSCELVSDVCAKTCHACDAITTKAEETEECKDELDSQTCYEMYEGGSCELVSDVCAKTCHACA</sequence>
<name>A0A7I4XV16_HAECO</name>
<dbReference type="Proteomes" id="UP000025227">
    <property type="component" value="Unplaced"/>
</dbReference>
<organism evidence="2 3">
    <name type="scientific">Haemonchus contortus</name>
    <name type="common">Barber pole worm</name>
    <dbReference type="NCBI Taxonomy" id="6289"/>
    <lineage>
        <taxon>Eukaryota</taxon>
        <taxon>Metazoa</taxon>
        <taxon>Ecdysozoa</taxon>
        <taxon>Nematoda</taxon>
        <taxon>Chromadorea</taxon>
        <taxon>Rhabditida</taxon>
        <taxon>Rhabditina</taxon>
        <taxon>Rhabditomorpha</taxon>
        <taxon>Strongyloidea</taxon>
        <taxon>Trichostrongylidae</taxon>
        <taxon>Haemonchus</taxon>
    </lineage>
</organism>
<evidence type="ECO:0000313" key="2">
    <source>
        <dbReference type="Proteomes" id="UP000025227"/>
    </source>
</evidence>
<protein>
    <submittedName>
        <fullName evidence="3">ShKT domain-containing protein</fullName>
    </submittedName>
</protein>